<evidence type="ECO:0000256" key="1">
    <source>
        <dbReference type="ARBA" id="ARBA00022679"/>
    </source>
</evidence>
<dbReference type="Pfam" id="PF02458">
    <property type="entry name" value="Transferase"/>
    <property type="match status" value="2"/>
</dbReference>
<dbReference type="InterPro" id="IPR023213">
    <property type="entry name" value="CAT-like_dom_sf"/>
</dbReference>
<dbReference type="PANTHER" id="PTHR31896">
    <property type="entry name" value="FAMILY REGULATORY PROTEIN, PUTATIVE (AFU_ORTHOLOGUE AFUA_3G14730)-RELATED"/>
    <property type="match status" value="1"/>
</dbReference>
<organism evidence="2 3">
    <name type="scientific">Lupinus albus</name>
    <name type="common">White lupine</name>
    <name type="synonym">Lupinus termis</name>
    <dbReference type="NCBI Taxonomy" id="3870"/>
    <lineage>
        <taxon>Eukaryota</taxon>
        <taxon>Viridiplantae</taxon>
        <taxon>Streptophyta</taxon>
        <taxon>Embryophyta</taxon>
        <taxon>Tracheophyta</taxon>
        <taxon>Spermatophyta</taxon>
        <taxon>Magnoliopsida</taxon>
        <taxon>eudicotyledons</taxon>
        <taxon>Gunneridae</taxon>
        <taxon>Pentapetalae</taxon>
        <taxon>rosids</taxon>
        <taxon>fabids</taxon>
        <taxon>Fabales</taxon>
        <taxon>Fabaceae</taxon>
        <taxon>Papilionoideae</taxon>
        <taxon>50 kb inversion clade</taxon>
        <taxon>genistoids sensu lato</taxon>
        <taxon>core genistoids</taxon>
        <taxon>Genisteae</taxon>
        <taxon>Lupinus</taxon>
    </lineage>
</organism>
<dbReference type="PANTHER" id="PTHR31896:SF43">
    <property type="entry name" value="PROTEIN ENHANCED PSEUDOMONAS SUSCEPTIBILITY 1"/>
    <property type="match status" value="1"/>
</dbReference>
<evidence type="ECO:0000313" key="2">
    <source>
        <dbReference type="EMBL" id="KAE9586358.1"/>
    </source>
</evidence>
<dbReference type="EMBL" id="WOCE01000024">
    <property type="protein sequence ID" value="KAE9586358.1"/>
    <property type="molecule type" value="Genomic_DNA"/>
</dbReference>
<keyword evidence="3" id="KW-1185">Reference proteome</keyword>
<dbReference type="AlphaFoldDB" id="A0A6A4NI36"/>
<comment type="caution">
    <text evidence="2">The sequence shown here is derived from an EMBL/GenBank/DDBJ whole genome shotgun (WGS) entry which is preliminary data.</text>
</comment>
<name>A0A6A4NI36_LUPAL</name>
<dbReference type="OrthoDB" id="1862401at2759"/>
<proteinExistence type="predicted"/>
<protein>
    <submittedName>
        <fullName evidence="2">Putative transferase</fullName>
    </submittedName>
</protein>
<gene>
    <name evidence="2" type="ORF">Lalb_Chr24g0401051</name>
</gene>
<dbReference type="InterPro" id="IPR051283">
    <property type="entry name" value="Sec_Metabolite_Acyltrans"/>
</dbReference>
<sequence>MVDIISTSSIKAESDVYGDSSSPKIIHSTPWDLTCLPFETDRKGLIYNNPMNIEHQIQHLKQSLSSTLAFFPPLDGRLVILQHDEDNTVSSHILCNNACALFVHAVVSDNTGVKNYESTSHPLLAVQITELVDGIFIGFSMNHSVLDGKCNTLSFIFLKYCKSKKKMRYTEGFSLEREEPRPSEGVSISPRIFPGVLA</sequence>
<keyword evidence="1 2" id="KW-0808">Transferase</keyword>
<reference evidence="3" key="1">
    <citation type="journal article" date="2020" name="Nat. Commun.">
        <title>Genome sequence of the cluster root forming white lupin.</title>
        <authorList>
            <person name="Hufnagel B."/>
            <person name="Marques A."/>
            <person name="Soriano A."/>
            <person name="Marques L."/>
            <person name="Divol F."/>
            <person name="Doumas P."/>
            <person name="Sallet E."/>
            <person name="Mancinotti D."/>
            <person name="Carrere S."/>
            <person name="Marande W."/>
            <person name="Arribat S."/>
            <person name="Keller J."/>
            <person name="Huneau C."/>
            <person name="Blein T."/>
            <person name="Aime D."/>
            <person name="Laguerre M."/>
            <person name="Taylor J."/>
            <person name="Schubert V."/>
            <person name="Nelson M."/>
            <person name="Geu-Flores F."/>
            <person name="Crespi M."/>
            <person name="Gallardo-Guerrero K."/>
            <person name="Delaux P.-M."/>
            <person name="Salse J."/>
            <person name="Berges H."/>
            <person name="Guyot R."/>
            <person name="Gouzy J."/>
            <person name="Peret B."/>
        </authorList>
    </citation>
    <scope>NUCLEOTIDE SEQUENCE [LARGE SCALE GENOMIC DNA]</scope>
    <source>
        <strain evidence="3">cv. Amiga</strain>
    </source>
</reference>
<evidence type="ECO:0000313" key="3">
    <source>
        <dbReference type="Proteomes" id="UP000447434"/>
    </source>
</evidence>
<dbReference type="Proteomes" id="UP000447434">
    <property type="component" value="Chromosome 24"/>
</dbReference>
<dbReference type="Gene3D" id="3.30.559.10">
    <property type="entry name" value="Chloramphenicol acetyltransferase-like domain"/>
    <property type="match status" value="2"/>
</dbReference>
<accession>A0A6A4NI36</accession>
<dbReference type="GO" id="GO:0016740">
    <property type="term" value="F:transferase activity"/>
    <property type="evidence" value="ECO:0007669"/>
    <property type="project" value="UniProtKB-KW"/>
</dbReference>